<dbReference type="SMART" id="SM01288">
    <property type="entry name" value="FISNA"/>
    <property type="match status" value="1"/>
</dbReference>
<evidence type="ECO:0000256" key="2">
    <source>
        <dbReference type="ARBA" id="ARBA00022490"/>
    </source>
</evidence>
<dbReference type="InterPro" id="IPR001611">
    <property type="entry name" value="Leu-rich_rpt"/>
</dbReference>
<evidence type="ECO:0000256" key="7">
    <source>
        <dbReference type="SAM" id="MobiDB-lite"/>
    </source>
</evidence>
<accession>A0A484C902</accession>
<evidence type="ECO:0000256" key="4">
    <source>
        <dbReference type="ARBA" id="ARBA00022737"/>
    </source>
</evidence>
<dbReference type="CDD" id="cd16040">
    <property type="entry name" value="SPRY_PRY_SNTX"/>
    <property type="match status" value="1"/>
</dbReference>
<dbReference type="InterPro" id="IPR006574">
    <property type="entry name" value="PRY"/>
</dbReference>
<dbReference type="Pfam" id="PF14484">
    <property type="entry name" value="FISNA"/>
    <property type="match status" value="1"/>
</dbReference>
<dbReference type="Pfam" id="PF17776">
    <property type="entry name" value="NLRC4_HD2"/>
    <property type="match status" value="1"/>
</dbReference>
<evidence type="ECO:0000259" key="9">
    <source>
        <dbReference type="PROSITE" id="PS50837"/>
    </source>
</evidence>
<evidence type="ECO:0008006" key="12">
    <source>
        <dbReference type="Google" id="ProtNLM"/>
    </source>
</evidence>
<keyword evidence="4" id="KW-0677">Repeat</keyword>
<comment type="caution">
    <text evidence="10">The sequence shown here is derived from an EMBL/GenBank/DDBJ whole genome shotgun (WGS) entry which is preliminary data.</text>
</comment>
<dbReference type="GO" id="GO:0005524">
    <property type="term" value="F:ATP binding"/>
    <property type="evidence" value="ECO:0007669"/>
    <property type="project" value="UniProtKB-KW"/>
</dbReference>
<dbReference type="AlphaFoldDB" id="A0A484C902"/>
<protein>
    <recommendedName>
        <fullName evidence="12">B30.2/SPRY domain-containing protein</fullName>
    </recommendedName>
</protein>
<feature type="region of interest" description="Disordered" evidence="7">
    <location>
        <begin position="135"/>
        <end position="154"/>
    </location>
</feature>
<dbReference type="Gene3D" id="3.80.10.10">
    <property type="entry name" value="Ribonuclease Inhibitor"/>
    <property type="match status" value="2"/>
</dbReference>
<dbReference type="Pfam" id="PF00560">
    <property type="entry name" value="LRR_1"/>
    <property type="match status" value="1"/>
</dbReference>
<dbReference type="PROSITE" id="PS50837">
    <property type="entry name" value="NACHT"/>
    <property type="match status" value="1"/>
</dbReference>
<dbReference type="SMART" id="SM00368">
    <property type="entry name" value="LRR_RI"/>
    <property type="match status" value="6"/>
</dbReference>
<proteinExistence type="predicted"/>
<evidence type="ECO:0000259" key="8">
    <source>
        <dbReference type="PROSITE" id="PS50188"/>
    </source>
</evidence>
<dbReference type="SUPFAM" id="SSF49899">
    <property type="entry name" value="Concanavalin A-like lectins/glucanases"/>
    <property type="match status" value="1"/>
</dbReference>
<dbReference type="FunFam" id="3.80.10.10:FF:000100">
    <property type="entry name" value="Si:dkey-11n14.1"/>
    <property type="match status" value="1"/>
</dbReference>
<feature type="domain" description="B30.2/SPRY" evidence="8">
    <location>
        <begin position="935"/>
        <end position="1125"/>
    </location>
</feature>
<dbReference type="InterPro" id="IPR003879">
    <property type="entry name" value="Butyrophylin_SPRY"/>
</dbReference>
<dbReference type="Gene3D" id="2.60.120.920">
    <property type="match status" value="1"/>
</dbReference>
<dbReference type="InterPro" id="IPR007111">
    <property type="entry name" value="NACHT_NTPase"/>
</dbReference>
<dbReference type="InterPro" id="IPR041267">
    <property type="entry name" value="NLRP_HD2"/>
</dbReference>
<dbReference type="FunFam" id="3.40.50.300:FF:001524">
    <property type="entry name" value="Si:dkey-126g1.7"/>
    <property type="match status" value="1"/>
</dbReference>
<dbReference type="Pfam" id="PF13765">
    <property type="entry name" value="PRY"/>
    <property type="match status" value="1"/>
</dbReference>
<feature type="compositionally biased region" description="Basic and acidic residues" evidence="7">
    <location>
        <begin position="81"/>
        <end position="93"/>
    </location>
</feature>
<gene>
    <name evidence="10" type="ORF">EPR50_G00200490</name>
</gene>
<feature type="region of interest" description="Disordered" evidence="7">
    <location>
        <begin position="1"/>
        <end position="93"/>
    </location>
</feature>
<keyword evidence="2" id="KW-0963">Cytoplasm</keyword>
<feature type="compositionally biased region" description="Polar residues" evidence="7">
    <location>
        <begin position="9"/>
        <end position="33"/>
    </location>
</feature>
<dbReference type="PANTHER" id="PTHR24106">
    <property type="entry name" value="NACHT, LRR AND CARD DOMAINS-CONTAINING"/>
    <property type="match status" value="1"/>
</dbReference>
<dbReference type="SUPFAM" id="SSF52047">
    <property type="entry name" value="RNI-like"/>
    <property type="match status" value="1"/>
</dbReference>
<dbReference type="InterPro" id="IPR003877">
    <property type="entry name" value="SPRY_dom"/>
</dbReference>
<keyword evidence="5" id="KW-0547">Nucleotide-binding</keyword>
<keyword evidence="3" id="KW-0433">Leucine-rich repeat</keyword>
<dbReference type="InterPro" id="IPR032675">
    <property type="entry name" value="LRR_dom_sf"/>
</dbReference>
<feature type="domain" description="NACHT" evidence="9">
    <location>
        <begin position="264"/>
        <end position="398"/>
    </location>
</feature>
<dbReference type="InterPro" id="IPR013320">
    <property type="entry name" value="ConA-like_dom_sf"/>
</dbReference>
<dbReference type="Pfam" id="PF00622">
    <property type="entry name" value="SPRY"/>
    <property type="match status" value="1"/>
</dbReference>
<comment type="subcellular location">
    <subcellularLocation>
        <location evidence="1">Cytoplasm</location>
    </subcellularLocation>
</comment>
<dbReference type="Pfam" id="PF05729">
    <property type="entry name" value="NACHT"/>
    <property type="match status" value="1"/>
</dbReference>
<name>A0A484C902_PERFV</name>
<keyword evidence="11" id="KW-1185">Reference proteome</keyword>
<dbReference type="Proteomes" id="UP000295070">
    <property type="component" value="Chromosome 20"/>
</dbReference>
<evidence type="ECO:0000256" key="6">
    <source>
        <dbReference type="ARBA" id="ARBA00022840"/>
    </source>
</evidence>
<evidence type="ECO:0000256" key="5">
    <source>
        <dbReference type="ARBA" id="ARBA00022741"/>
    </source>
</evidence>
<dbReference type="InterPro" id="IPR001870">
    <property type="entry name" value="B30.2/SPRY"/>
</dbReference>
<keyword evidence="6" id="KW-0067">ATP-binding</keyword>
<dbReference type="Gene3D" id="3.40.50.300">
    <property type="entry name" value="P-loop containing nucleotide triphosphate hydrolases"/>
    <property type="match status" value="1"/>
</dbReference>
<sequence>MDQCEDRGTTLSGEQDIRTTLSGEQDRGTTLSGEQDRGTTLCGEQDIGTTLSGEQDRQTKAQRIHQRPDSPEPETSCVSSKSDRSKEWPQAIKDGRHSVDQMWKLDEPETSCVSMKSDWSKECPLAFKDGRHSVDQRVDRESSEVPGGQSAQQHQTHLDSIFMWLEEDNVTLRSSAGVCKCKLKSNLNKKFQCVFEGIAKERNPTILNQMFTEMYIRKGWTAEVNDENEVRQIETASRKPDRPETTIRREDIFKTPPGRDKPIRTVMTMGVAGIGKTVLTQKFTLDWAEDKANQDIQFTFPFTFRELNVLKEKKYSLVELVDYFFSETKEAGICRFEEFPVVFIFDGLDECRLPLDFLNTKILTNVTESTSVGVLLTNLIKGNLLPSAHLWITTRPAAANQIPPECVDMVTEVRGFTDAQKEEYFRKRFRDEDQACRIISHIKTSWSLHIMCHIPVFCWITAAVLEDVLKTREGGELPKTLTEMYIHFLVVQSKVKNIKYDGGAETDPHWSPVTRKMIESLGKLAFEQLQKGNLIFYQSDLTECGIDITAASVYSGVFTQIFREERGLYQDKVFCFIHLSVQEFLAALHVHLTFTNSGVNLLSEKQTTSTHFYQSAVDEALQSPNGHLDLFLRFLLGLSLQTNQTLLRGLLMETGRSSQTNQETVEYIKKKISKSQSAERSINLFHCLNELNDHSLVEQIQQFLRSGCLSTDELSPAQWSALVFILLSSEDLDVFDLMKYSASEEALLRLLPVVKASNKALLSGCNLSERSCEALSSVLSSQSSSLRELDLSNNNLQDSGGKLISVGLKSPHCKLETLRLSGCNLSERSCEALSSVLSSQSSRLRLLDMSNNNLQDSGGRLISVGLKSPHCTLETLSLSGCLISEEGCSSLVSALSSNPSHLRELDLSYNHPGDSGVKLLSAGLEDPLWRLDTLKVEPAGVRWLTPGLRKYSCELTLDTNTVNRKLKLSDNNRTVTHVKEDQSYPDHPERFDCLQLLCRDGLTGRCYWEVERRGGGVSIAVCYRGIKRRGNSDDCRFACYDQSWSLESYDGSYYVWHNNRETYISSSSVSGRVAVYVDCPAGSLSFYTVSSDSLIHLYTFNTTFTQLLYPGFGFWSGSSVSLCPV</sequence>
<dbReference type="InterPro" id="IPR043136">
    <property type="entry name" value="B30.2/SPRY_sf"/>
</dbReference>
<dbReference type="EMBL" id="SCKG01000020">
    <property type="protein sequence ID" value="TDG98482.1"/>
    <property type="molecule type" value="Genomic_DNA"/>
</dbReference>
<dbReference type="GO" id="GO:0005737">
    <property type="term" value="C:cytoplasm"/>
    <property type="evidence" value="ECO:0007669"/>
    <property type="project" value="UniProtKB-SubCell"/>
</dbReference>
<evidence type="ECO:0000313" key="10">
    <source>
        <dbReference type="EMBL" id="TDG98482.1"/>
    </source>
</evidence>
<evidence type="ECO:0000256" key="3">
    <source>
        <dbReference type="ARBA" id="ARBA00022614"/>
    </source>
</evidence>
<dbReference type="PROSITE" id="PS50188">
    <property type="entry name" value="B302_SPRY"/>
    <property type="match status" value="1"/>
</dbReference>
<dbReference type="Pfam" id="PF17779">
    <property type="entry name" value="WHD_NOD2"/>
    <property type="match status" value="1"/>
</dbReference>
<reference evidence="10 11" key="1">
    <citation type="submission" date="2019-01" db="EMBL/GenBank/DDBJ databases">
        <title>A chromosome-scale genome assembly of the yellow perch, Perca flavescens.</title>
        <authorList>
            <person name="Feron R."/>
            <person name="Morvezen R."/>
            <person name="Bestin A."/>
            <person name="Haffray P."/>
            <person name="Klopp C."/>
            <person name="Zahm M."/>
            <person name="Cabau C."/>
            <person name="Roques C."/>
            <person name="Donnadieu C."/>
            <person name="Bouchez O."/>
            <person name="Christie M."/>
            <person name="Larson W."/>
            <person name="Guiguen Y."/>
        </authorList>
    </citation>
    <scope>NUCLEOTIDE SEQUENCE [LARGE SCALE GENOMIC DNA]</scope>
    <source>
        <strain evidence="10">YP-PL-M2</strain>
        <tissue evidence="10">Blood</tissue>
    </source>
</reference>
<dbReference type="InterPro" id="IPR029495">
    <property type="entry name" value="NACHT-assoc"/>
</dbReference>
<dbReference type="STRING" id="8167.A0A484C902"/>
<dbReference type="InterPro" id="IPR027417">
    <property type="entry name" value="P-loop_NTPase"/>
</dbReference>
<dbReference type="SMART" id="SM00449">
    <property type="entry name" value="SPRY"/>
    <property type="match status" value="1"/>
</dbReference>
<organism evidence="10 11">
    <name type="scientific">Perca flavescens</name>
    <name type="common">American yellow perch</name>
    <name type="synonym">Morone flavescens</name>
    <dbReference type="NCBI Taxonomy" id="8167"/>
    <lineage>
        <taxon>Eukaryota</taxon>
        <taxon>Metazoa</taxon>
        <taxon>Chordata</taxon>
        <taxon>Craniata</taxon>
        <taxon>Vertebrata</taxon>
        <taxon>Euteleostomi</taxon>
        <taxon>Actinopterygii</taxon>
        <taxon>Neopterygii</taxon>
        <taxon>Teleostei</taxon>
        <taxon>Neoteleostei</taxon>
        <taxon>Acanthomorphata</taxon>
        <taxon>Eupercaria</taxon>
        <taxon>Perciformes</taxon>
        <taxon>Percoidei</taxon>
        <taxon>Percidae</taxon>
        <taxon>Percinae</taxon>
        <taxon>Perca</taxon>
    </lineage>
</organism>
<dbReference type="Pfam" id="PF13516">
    <property type="entry name" value="LRR_6"/>
    <property type="match status" value="4"/>
</dbReference>
<dbReference type="SMART" id="SM00589">
    <property type="entry name" value="PRY"/>
    <property type="match status" value="1"/>
</dbReference>
<evidence type="ECO:0000256" key="1">
    <source>
        <dbReference type="ARBA" id="ARBA00004496"/>
    </source>
</evidence>
<evidence type="ECO:0000313" key="11">
    <source>
        <dbReference type="Proteomes" id="UP000295070"/>
    </source>
</evidence>
<dbReference type="PRINTS" id="PR01407">
    <property type="entry name" value="BUTYPHLNCDUF"/>
</dbReference>
<dbReference type="InterPro" id="IPR051261">
    <property type="entry name" value="NLR"/>
</dbReference>
<dbReference type="InterPro" id="IPR041075">
    <property type="entry name" value="NOD1/2_WH"/>
</dbReference>